<proteinExistence type="predicted"/>
<name>A0ACA9Y8X1_9ASCO</name>
<dbReference type="EMBL" id="CALSDN010000006">
    <property type="protein sequence ID" value="CAH6721474.1"/>
    <property type="molecule type" value="Genomic_DNA"/>
</dbReference>
<accession>A0ACA9Y8X1</accession>
<gene>
    <name evidence="1" type="ORF">CLIB1444_06S03004</name>
</gene>
<protein>
    <submittedName>
        <fullName evidence="1">Uncharacterized protein</fullName>
    </submittedName>
</protein>
<evidence type="ECO:0000313" key="2">
    <source>
        <dbReference type="Proteomes" id="UP001152531"/>
    </source>
</evidence>
<comment type="caution">
    <text evidence="1">The sequence shown here is derived from an EMBL/GenBank/DDBJ whole genome shotgun (WGS) entry which is preliminary data.</text>
</comment>
<evidence type="ECO:0000313" key="1">
    <source>
        <dbReference type="EMBL" id="CAH6721474.1"/>
    </source>
</evidence>
<sequence>MNFWLFLLIPLITALEKVNDYTFDKVVRKSGDYVLVDFYADWCRHCQQLMPTIEKLADEYQNVPGVNIVKLNGGDRSGRKMVKKYEIDGFPMMVLFHGDDKPLFYEGSRDFESINNFIKLASGVNEVKNPEIIPVFDKEPNDVIQVNDYNIEEKVLRSDKKTLMFVGGEWCRHCNELKPKVYRINEIFKNDDNFQVVSVMLDPDQGTTNKIRIQFGIKEIPSLLFFDPSKTDEDGLRRPELYTGRRNVKDILYWVNKHGFSRQQDGRLDNKVGILDLNLKLLKKDIKGLMNKIERFDIDENIKTYYGKMMYHYQTDKSFFETEINRLEKMVEESFDHINQKDIDWIDTRLNILRIFKNA</sequence>
<reference evidence="1" key="1">
    <citation type="submission" date="2022-06" db="EMBL/GenBank/DDBJ databases">
        <authorList>
            <person name="Legras J.-L."/>
            <person name="Devillers H."/>
            <person name="Grondin C."/>
        </authorList>
    </citation>
    <scope>NUCLEOTIDE SEQUENCE</scope>
    <source>
        <strain evidence="1">CLIB 1444</strain>
    </source>
</reference>
<keyword evidence="2" id="KW-1185">Reference proteome</keyword>
<organism evidence="1 2">
    <name type="scientific">[Candida] jaroonii</name>
    <dbReference type="NCBI Taxonomy" id="467808"/>
    <lineage>
        <taxon>Eukaryota</taxon>
        <taxon>Fungi</taxon>
        <taxon>Dikarya</taxon>
        <taxon>Ascomycota</taxon>
        <taxon>Saccharomycotina</taxon>
        <taxon>Pichiomycetes</taxon>
        <taxon>Debaryomycetaceae</taxon>
        <taxon>Yamadazyma</taxon>
    </lineage>
</organism>
<dbReference type="Proteomes" id="UP001152531">
    <property type="component" value="Unassembled WGS sequence"/>
</dbReference>